<dbReference type="RefSeq" id="WP_162444593.1">
    <property type="nucleotide sequence ID" value="NZ_CP048222.1"/>
</dbReference>
<organism evidence="2 3">
    <name type="scientific">Rhodocytophaga rosea</name>
    <dbReference type="NCBI Taxonomy" id="2704465"/>
    <lineage>
        <taxon>Bacteria</taxon>
        <taxon>Pseudomonadati</taxon>
        <taxon>Bacteroidota</taxon>
        <taxon>Cytophagia</taxon>
        <taxon>Cytophagales</taxon>
        <taxon>Rhodocytophagaceae</taxon>
        <taxon>Rhodocytophaga</taxon>
    </lineage>
</organism>
<sequence length="164" mass="17771">MKKRFNYIIYLMAVGMISLMTACEKEEDPFVDRVAAPVLVVIENAKAGYLTGGGLYAVPVVDSKLSEPVLLSASLYELDKSGILNHAVGIDSIPVANLSITLMTRTGLKIADVTSDAEGHVSITKTWAELGLTEPKKGNLINLDWSGEYKGIAFVRRSQVQVVE</sequence>
<dbReference type="AlphaFoldDB" id="A0A6C0GLS9"/>
<keyword evidence="1" id="KW-0472">Membrane</keyword>
<protein>
    <submittedName>
        <fullName evidence="2">Uncharacterized protein</fullName>
    </submittedName>
</protein>
<keyword evidence="3" id="KW-1185">Reference proteome</keyword>
<name>A0A6C0GLS9_9BACT</name>
<evidence type="ECO:0000313" key="3">
    <source>
        <dbReference type="Proteomes" id="UP000480178"/>
    </source>
</evidence>
<evidence type="ECO:0000313" key="2">
    <source>
        <dbReference type="EMBL" id="QHT68582.1"/>
    </source>
</evidence>
<dbReference type="Proteomes" id="UP000480178">
    <property type="component" value="Chromosome"/>
</dbReference>
<dbReference type="EMBL" id="CP048222">
    <property type="protein sequence ID" value="QHT68582.1"/>
    <property type="molecule type" value="Genomic_DNA"/>
</dbReference>
<dbReference type="PROSITE" id="PS51257">
    <property type="entry name" value="PROKAR_LIPOPROTEIN"/>
    <property type="match status" value="1"/>
</dbReference>
<reference evidence="2 3" key="1">
    <citation type="submission" date="2020-01" db="EMBL/GenBank/DDBJ databases">
        <authorList>
            <person name="Kim M.K."/>
        </authorList>
    </citation>
    <scope>NUCLEOTIDE SEQUENCE [LARGE SCALE GENOMIC DNA]</scope>
    <source>
        <strain evidence="2 3">172606-1</strain>
    </source>
</reference>
<evidence type="ECO:0000256" key="1">
    <source>
        <dbReference type="SAM" id="Phobius"/>
    </source>
</evidence>
<keyword evidence="1" id="KW-1133">Transmembrane helix</keyword>
<proteinExistence type="predicted"/>
<gene>
    <name evidence="2" type="ORF">GXP67_18990</name>
</gene>
<accession>A0A6C0GLS9</accession>
<feature type="transmembrane region" description="Helical" evidence="1">
    <location>
        <begin position="7"/>
        <end position="22"/>
    </location>
</feature>
<keyword evidence="1" id="KW-0812">Transmembrane</keyword>
<dbReference type="KEGG" id="rhoz:GXP67_18990"/>